<keyword evidence="2" id="KW-1185">Reference proteome</keyword>
<protein>
    <submittedName>
        <fullName evidence="1">Uncharacterized protein</fullName>
    </submittedName>
</protein>
<dbReference type="EMBL" id="SSOD01000026">
    <property type="protein sequence ID" value="THF55149.1"/>
    <property type="molecule type" value="Genomic_DNA"/>
</dbReference>
<proteinExistence type="predicted"/>
<evidence type="ECO:0000313" key="1">
    <source>
        <dbReference type="EMBL" id="THF55149.1"/>
    </source>
</evidence>
<sequence length="297" mass="34258">MSKQTTLLEHIATACATRLPLPGYRQVELYTKRRKLFFAQGEEGRPGLERLQLALAAFHQLEDHFAAADPSLFEGRSTWRRYLDLPRRNVIDKVAAELYRILRIVRIAALHRGGRCEAREGLLRLSCDFERCALDLNITPAGIDLLAGAVAVFLDSFRQPYPEAYTEALLAQYYVDIVAEVRKFGDEDRVLFQFRPPFEFFNRHFRFDCDNPKVAADADRLRIEVGRLYRDPVRFPIDFYLPLDDALFIVPVEALKDFTIDTAALARWRARLPDARLPAAFEMRFSREEMVVGLPMT</sequence>
<accession>A0A4S4A8M9</accession>
<evidence type="ECO:0000313" key="2">
    <source>
        <dbReference type="Proteomes" id="UP000307956"/>
    </source>
</evidence>
<gene>
    <name evidence="1" type="ORF">E6O51_21145</name>
</gene>
<dbReference type="Proteomes" id="UP000307956">
    <property type="component" value="Unassembled WGS sequence"/>
</dbReference>
<dbReference type="OrthoDB" id="7335556at2"/>
<dbReference type="RefSeq" id="WP_136387013.1">
    <property type="nucleotide sequence ID" value="NZ_SSOD01000026.1"/>
</dbReference>
<organism evidence="1 2">
    <name type="scientific">Pseudothauera rhizosphaerae</name>
    <dbReference type="NCBI Taxonomy" id="2565932"/>
    <lineage>
        <taxon>Bacteria</taxon>
        <taxon>Pseudomonadati</taxon>
        <taxon>Pseudomonadota</taxon>
        <taxon>Betaproteobacteria</taxon>
        <taxon>Rhodocyclales</taxon>
        <taxon>Zoogloeaceae</taxon>
        <taxon>Pseudothauera</taxon>
    </lineage>
</organism>
<dbReference type="AlphaFoldDB" id="A0A4S4A8M9"/>
<reference evidence="1 2" key="1">
    <citation type="submission" date="2019-04" db="EMBL/GenBank/DDBJ databases">
        <title>Azoarcus rhizosphaerae sp. nov. isolated from rhizosphere of Ficus religiosa.</title>
        <authorList>
            <person name="Lin S.-Y."/>
            <person name="Hameed A."/>
            <person name="Hsu Y.-H."/>
            <person name="Young C.-C."/>
        </authorList>
    </citation>
    <scope>NUCLEOTIDE SEQUENCE [LARGE SCALE GENOMIC DNA]</scope>
    <source>
        <strain evidence="1 2">CC-YHH848</strain>
    </source>
</reference>
<comment type="caution">
    <text evidence="1">The sequence shown here is derived from an EMBL/GenBank/DDBJ whole genome shotgun (WGS) entry which is preliminary data.</text>
</comment>
<name>A0A4S4A8M9_9RHOO</name>